<dbReference type="Gene3D" id="3.40.50.1820">
    <property type="entry name" value="alpha/beta hydrolase"/>
    <property type="match status" value="1"/>
</dbReference>
<dbReference type="PANTHER" id="PTHR22946:SF9">
    <property type="entry name" value="POLYKETIDE TRANSFERASE AF380"/>
    <property type="match status" value="1"/>
</dbReference>
<dbReference type="SUPFAM" id="SSF53474">
    <property type="entry name" value="alpha/beta-Hydrolases"/>
    <property type="match status" value="1"/>
</dbReference>
<dbReference type="InterPro" id="IPR000073">
    <property type="entry name" value="AB_hydrolase_1"/>
</dbReference>
<keyword evidence="1 5" id="KW-0378">Hydrolase</keyword>
<keyword evidence="3" id="KW-0472">Membrane</keyword>
<evidence type="ECO:0000313" key="6">
    <source>
        <dbReference type="Proteomes" id="UP000286288"/>
    </source>
</evidence>
<keyword evidence="3" id="KW-1133">Transmembrane helix</keyword>
<gene>
    <name evidence="5" type="ORF">DW084_12850</name>
</gene>
<accession>A0A415EQL2</accession>
<dbReference type="GO" id="GO:0052689">
    <property type="term" value="F:carboxylic ester hydrolase activity"/>
    <property type="evidence" value="ECO:0007669"/>
    <property type="project" value="UniProtKB-ARBA"/>
</dbReference>
<keyword evidence="3" id="KW-0812">Transmembrane</keyword>
<organism evidence="5 6">
    <name type="scientific">Enterococcus casseliflavus</name>
    <name type="common">Enterococcus flavescens</name>
    <dbReference type="NCBI Taxonomy" id="37734"/>
    <lineage>
        <taxon>Bacteria</taxon>
        <taxon>Bacillati</taxon>
        <taxon>Bacillota</taxon>
        <taxon>Bacilli</taxon>
        <taxon>Lactobacillales</taxon>
        <taxon>Enterococcaceae</taxon>
        <taxon>Enterococcus</taxon>
    </lineage>
</organism>
<evidence type="ECO:0000256" key="2">
    <source>
        <dbReference type="ARBA" id="ARBA00038115"/>
    </source>
</evidence>
<dbReference type="InterPro" id="IPR050261">
    <property type="entry name" value="FrsA_esterase"/>
</dbReference>
<evidence type="ECO:0000256" key="3">
    <source>
        <dbReference type="SAM" id="Phobius"/>
    </source>
</evidence>
<dbReference type="Proteomes" id="UP000286288">
    <property type="component" value="Unassembled WGS sequence"/>
</dbReference>
<comment type="similarity">
    <text evidence="2">Belongs to the AB hydrolase superfamily. FUS2 hydrolase family.</text>
</comment>
<feature type="transmembrane region" description="Helical" evidence="3">
    <location>
        <begin position="6"/>
        <end position="22"/>
    </location>
</feature>
<dbReference type="AlphaFoldDB" id="A0A415EQL2"/>
<dbReference type="EMBL" id="QRMZ01000017">
    <property type="protein sequence ID" value="RHK05631.1"/>
    <property type="molecule type" value="Genomic_DNA"/>
</dbReference>
<feature type="domain" description="AB hydrolase-1" evidence="4">
    <location>
        <begin position="53"/>
        <end position="165"/>
    </location>
</feature>
<dbReference type="Pfam" id="PF00561">
    <property type="entry name" value="Abhydrolase_1"/>
    <property type="match status" value="1"/>
</dbReference>
<sequence length="273" mass="30985">MVFFYSVLVALLATFCILKLRWKRMKLAVRKRKIGNIPVLEVVPEEMIYEPLPLIIYYHGWQTSKELVLTQGRKLAREGFRVVLPDAANHGERKTQLSEIPSLTFWQSIQTNLFEFSYLVDFFENLGLVNGQIAVGGVSMGGMTTCGLLCQHPEITAAACIMGSPSMLKYRDRIQMHAGAAGFFVPEDYGQLLSWMDAYDLSSQPEKLGQRPLLFWHGTQDEKIPYGDVEAFVAENPEANLQFISREERHLVRGETMDQVTAFFVAELNQTNP</sequence>
<name>A0A415EQL2_ENTCA</name>
<evidence type="ECO:0000259" key="4">
    <source>
        <dbReference type="Pfam" id="PF00561"/>
    </source>
</evidence>
<dbReference type="PANTHER" id="PTHR22946">
    <property type="entry name" value="DIENELACTONE HYDROLASE DOMAIN-CONTAINING PROTEIN-RELATED"/>
    <property type="match status" value="1"/>
</dbReference>
<proteinExistence type="inferred from homology"/>
<reference evidence="5 6" key="1">
    <citation type="submission" date="2018-08" db="EMBL/GenBank/DDBJ databases">
        <title>A genome reference for cultivated species of the human gut microbiota.</title>
        <authorList>
            <person name="Zou Y."/>
            <person name="Xue W."/>
            <person name="Luo G."/>
        </authorList>
    </citation>
    <scope>NUCLEOTIDE SEQUENCE [LARGE SCALE GENOMIC DNA]</scope>
    <source>
        <strain evidence="5 6">AF48-16</strain>
    </source>
</reference>
<dbReference type="InterPro" id="IPR029058">
    <property type="entry name" value="AB_hydrolase_fold"/>
</dbReference>
<evidence type="ECO:0000313" key="5">
    <source>
        <dbReference type="EMBL" id="RHK05631.1"/>
    </source>
</evidence>
<protein>
    <submittedName>
        <fullName evidence="5">Alpha/beta fold hydrolase</fullName>
    </submittedName>
</protein>
<evidence type="ECO:0000256" key="1">
    <source>
        <dbReference type="ARBA" id="ARBA00022801"/>
    </source>
</evidence>
<comment type="caution">
    <text evidence="5">The sequence shown here is derived from an EMBL/GenBank/DDBJ whole genome shotgun (WGS) entry which is preliminary data.</text>
</comment>